<dbReference type="SUPFAM" id="SSF141868">
    <property type="entry name" value="EAL domain-like"/>
    <property type="match status" value="1"/>
</dbReference>
<dbReference type="HOGENOM" id="CLU_044951_2_0_0"/>
<keyword evidence="2" id="KW-0614">Plasmid</keyword>
<dbReference type="PANTHER" id="PTHR33525:SF4">
    <property type="entry name" value="CYCLIC DI-GMP PHOSPHODIESTERASE CDGJ"/>
    <property type="match status" value="1"/>
</dbReference>
<geneLocation type="plasmid" evidence="3">
    <name>Tros</name>
</geneLocation>
<dbReference type="eggNOG" id="COG3434">
    <property type="taxonomic scope" value="Bacteria"/>
</dbReference>
<evidence type="ECO:0000259" key="1">
    <source>
        <dbReference type="PROSITE" id="PS51833"/>
    </source>
</evidence>
<keyword evidence="3" id="KW-1185">Reference proteome</keyword>
<proteinExistence type="predicted"/>
<reference evidence="2 3" key="1">
    <citation type="journal article" date="2009" name="PLoS ONE">
        <title>Complete genome sequence of the aerobic CO-oxidizing thermophile Thermomicrobium roseum.</title>
        <authorList>
            <person name="Wu D."/>
            <person name="Raymond J."/>
            <person name="Wu M."/>
            <person name="Chatterji S."/>
            <person name="Ren Q."/>
            <person name="Graham J.E."/>
            <person name="Bryant D.A."/>
            <person name="Robb F."/>
            <person name="Colman A."/>
            <person name="Tallon L.J."/>
            <person name="Badger J.H."/>
            <person name="Madupu R."/>
            <person name="Ward N.L."/>
            <person name="Eisen J.A."/>
        </authorList>
    </citation>
    <scope>NUCLEOTIDE SEQUENCE [LARGE SCALE GENOMIC DNA]</scope>
    <source>
        <strain evidence="3">ATCC 27502 / DSM 5159 / P-2</strain>
        <plasmid evidence="2">unnamed</plasmid>
    </source>
</reference>
<dbReference type="InterPro" id="IPR014408">
    <property type="entry name" value="dGMP_Pdiesterase_EAL/HD-GYP"/>
</dbReference>
<dbReference type="RefSeq" id="WP_012642704.1">
    <property type="nucleotide sequence ID" value="NC_011961.1"/>
</dbReference>
<name>B9L4M2_THERP</name>
<dbReference type="InterPro" id="IPR052340">
    <property type="entry name" value="RNase_Y/CdgJ"/>
</dbReference>
<feature type="domain" description="HDOD" evidence="1">
    <location>
        <begin position="211"/>
        <end position="396"/>
    </location>
</feature>
<gene>
    <name evidence="2" type="ordered locus">trd_A0737</name>
</gene>
<dbReference type="Pfam" id="PF08668">
    <property type="entry name" value="HDOD"/>
    <property type="match status" value="1"/>
</dbReference>
<sequence length="415" mass="45570">MSVRELLIARQPVFDRHLETAAYELRYGQPGGHAGAPSTQDAERFLDTILDLGLDQLVGARAAIVAFPPSFLSSSLPELVAFLPADRLMVLVELPDYLRSDVRDALRRLAHHGCQILLGLDLLETHPPSIDDVDAVRVRLPDPIVLQEQRIRLEALLAELLAPLASFRSGTLRVLVSDIRTYHEFVVCRDFGVDLFQGPFLFRPLIVRGYHRPVSDAALLLLSRLADPAIDFEEIERLLAQDVQLTYKLLKLVNSVWFARRSRIDSLRQALLVLGIRNVAAWVTVLVLAGIENKPVELVRTAVLRARLCELLAAATGSASRETAFLTGLLSVLDAALDRPLEAALAPLPLASEVVAALLEQRGPLGRLLQLVRAYESGDWPHLADLPLAASVVTEAYIDALAFTAEVIGALEQTS</sequence>
<dbReference type="OrthoDB" id="9804751at2"/>
<dbReference type="SUPFAM" id="SSF109604">
    <property type="entry name" value="HD-domain/PDEase-like"/>
    <property type="match status" value="1"/>
</dbReference>
<protein>
    <submittedName>
        <fullName evidence="2">Diguanylate phosphodiesterase</fullName>
    </submittedName>
</protein>
<dbReference type="PIRSF" id="PIRSF003180">
    <property type="entry name" value="DiGMPpdiest_YuxH"/>
    <property type="match status" value="1"/>
</dbReference>
<dbReference type="KEGG" id="tro:trd_A0737"/>
<dbReference type="Proteomes" id="UP000000447">
    <property type="component" value="Plasmid unnamed"/>
</dbReference>
<organism evidence="2 3">
    <name type="scientific">Thermomicrobium roseum (strain ATCC 27502 / DSM 5159 / P-2)</name>
    <dbReference type="NCBI Taxonomy" id="309801"/>
    <lineage>
        <taxon>Bacteria</taxon>
        <taxon>Pseudomonadati</taxon>
        <taxon>Thermomicrobiota</taxon>
        <taxon>Thermomicrobia</taxon>
        <taxon>Thermomicrobiales</taxon>
        <taxon>Thermomicrobiaceae</taxon>
        <taxon>Thermomicrobium</taxon>
    </lineage>
</organism>
<evidence type="ECO:0000313" key="3">
    <source>
        <dbReference type="Proteomes" id="UP000000447"/>
    </source>
</evidence>
<dbReference type="AlphaFoldDB" id="B9L4M2"/>
<dbReference type="PROSITE" id="PS51833">
    <property type="entry name" value="HDOD"/>
    <property type="match status" value="1"/>
</dbReference>
<dbReference type="EMBL" id="CP001276">
    <property type="protein sequence ID" value="ACM06717.1"/>
    <property type="molecule type" value="Genomic_DNA"/>
</dbReference>
<evidence type="ECO:0000313" key="2">
    <source>
        <dbReference type="EMBL" id="ACM06717.1"/>
    </source>
</evidence>
<dbReference type="InterPro" id="IPR013976">
    <property type="entry name" value="HDOD"/>
</dbReference>
<dbReference type="Gene3D" id="1.10.3210.10">
    <property type="entry name" value="Hypothetical protein af1432"/>
    <property type="match status" value="1"/>
</dbReference>
<dbReference type="PANTHER" id="PTHR33525">
    <property type="match status" value="1"/>
</dbReference>
<accession>B9L4M2</accession>
<dbReference type="InterPro" id="IPR035919">
    <property type="entry name" value="EAL_sf"/>
</dbReference>